<keyword evidence="4" id="KW-0653">Protein transport</keyword>
<dbReference type="InterPro" id="IPR044766">
    <property type="entry name" value="NPSN/SNAP25-like_N_SNARE"/>
</dbReference>
<sequence>MSIGYLAKDIECLLSELDENLSELKAILKDHISQKVINAANDKLSEVILLAERIKTSKISYKLEIEVSNSHTQSLHSKKLIQYEETFKEFMVLVEHYTNQLREISTCESIEEKLKHESRAKKLIVWGDKVQDKTQESINNMTKITTDAERIGDDIMRDLERQTETLNRVQRNFSNVDNNVTTAKMAVNAIAKSILRDKFVKVMLIGILILSIACVCVYLITSSFNESNNNKGFRDKGHGRGPPPSDQNTPFKENLQSS</sequence>
<evidence type="ECO:0000256" key="5">
    <source>
        <dbReference type="ARBA" id="ARBA00022989"/>
    </source>
</evidence>
<evidence type="ECO:0000256" key="4">
    <source>
        <dbReference type="ARBA" id="ARBA00022927"/>
    </source>
</evidence>
<feature type="transmembrane region" description="Helical" evidence="9">
    <location>
        <begin position="202"/>
        <end position="221"/>
    </location>
</feature>
<dbReference type="GO" id="GO:0031201">
    <property type="term" value="C:SNARE complex"/>
    <property type="evidence" value="ECO:0007669"/>
    <property type="project" value="InterPro"/>
</dbReference>
<evidence type="ECO:0000313" key="11">
    <source>
        <dbReference type="EMBL" id="CTQ41488.1"/>
    </source>
</evidence>
<feature type="coiled-coil region" evidence="7">
    <location>
        <begin position="7"/>
        <end position="34"/>
    </location>
</feature>
<dbReference type="Pfam" id="PF12352">
    <property type="entry name" value="V-SNARE_C"/>
    <property type="match status" value="1"/>
</dbReference>
<evidence type="ECO:0000256" key="8">
    <source>
        <dbReference type="SAM" id="MobiDB-lite"/>
    </source>
</evidence>
<keyword evidence="5 9" id="KW-1133">Transmembrane helix</keyword>
<dbReference type="PANTHER" id="PTHR21230">
    <property type="entry name" value="VESICLE TRANSPORT V-SNARE PROTEIN VTI1-RELATED"/>
    <property type="match status" value="1"/>
</dbReference>
<comment type="subcellular location">
    <subcellularLocation>
        <location evidence="1">Membrane</location>
        <topology evidence="1">Single-pass type IV membrane protein</topology>
    </subcellularLocation>
</comment>
<dbReference type="RefSeq" id="XP_012649499.1">
    <property type="nucleotide sequence ID" value="XM_012794045.1"/>
</dbReference>
<dbReference type="GO" id="GO:0012507">
    <property type="term" value="C:ER to Golgi transport vesicle membrane"/>
    <property type="evidence" value="ECO:0007669"/>
    <property type="project" value="TreeGrafter"/>
</dbReference>
<feature type="region of interest" description="Disordered" evidence="8">
    <location>
        <begin position="229"/>
        <end position="258"/>
    </location>
</feature>
<dbReference type="GO" id="GO:0000149">
    <property type="term" value="F:SNARE binding"/>
    <property type="evidence" value="ECO:0007669"/>
    <property type="project" value="TreeGrafter"/>
</dbReference>
<dbReference type="OMA" id="DNGNRMM"/>
<name>A0A0K3ASA5_BABMR</name>
<evidence type="ECO:0000256" key="7">
    <source>
        <dbReference type="SAM" id="Coils"/>
    </source>
</evidence>
<dbReference type="Gene3D" id="1.20.5.110">
    <property type="match status" value="1"/>
</dbReference>
<dbReference type="GO" id="GO:0005794">
    <property type="term" value="C:Golgi apparatus"/>
    <property type="evidence" value="ECO:0007669"/>
    <property type="project" value="TreeGrafter"/>
</dbReference>
<proteinExistence type="predicted"/>
<evidence type="ECO:0000256" key="1">
    <source>
        <dbReference type="ARBA" id="ARBA00004211"/>
    </source>
</evidence>
<dbReference type="GeneID" id="24425536"/>
<dbReference type="SUPFAM" id="SSF58038">
    <property type="entry name" value="SNARE fusion complex"/>
    <property type="match status" value="1"/>
</dbReference>
<dbReference type="GO" id="GO:0015031">
    <property type="term" value="P:protein transport"/>
    <property type="evidence" value="ECO:0007669"/>
    <property type="project" value="UniProtKB-KW"/>
</dbReference>
<feature type="domain" description="T-SNARE coiled-coil homology" evidence="10">
    <location>
        <begin position="128"/>
        <end position="190"/>
    </location>
</feature>
<dbReference type="KEGG" id="bmic:BMR1_03g04445"/>
<gene>
    <name evidence="11" type="ORF">BMR1_03g04445</name>
</gene>
<evidence type="ECO:0000313" key="12">
    <source>
        <dbReference type="Proteomes" id="UP000002899"/>
    </source>
</evidence>
<dbReference type="PROSITE" id="PS50192">
    <property type="entry name" value="T_SNARE"/>
    <property type="match status" value="1"/>
</dbReference>
<evidence type="ECO:0000256" key="6">
    <source>
        <dbReference type="ARBA" id="ARBA00023136"/>
    </source>
</evidence>
<dbReference type="GO" id="GO:0006906">
    <property type="term" value="P:vesicle fusion"/>
    <property type="evidence" value="ECO:0007669"/>
    <property type="project" value="TreeGrafter"/>
</dbReference>
<evidence type="ECO:0000256" key="2">
    <source>
        <dbReference type="ARBA" id="ARBA00022448"/>
    </source>
</evidence>
<evidence type="ECO:0000256" key="3">
    <source>
        <dbReference type="ARBA" id="ARBA00022692"/>
    </source>
</evidence>
<keyword evidence="6 9" id="KW-0472">Membrane</keyword>
<accession>A0A0K3ASA5</accession>
<protein>
    <submittedName>
        <fullName evidence="11">SNARE protein, putative (VTI1)</fullName>
    </submittedName>
</protein>
<keyword evidence="3 9" id="KW-0812">Transmembrane</keyword>
<reference evidence="11 12" key="1">
    <citation type="journal article" date="2012" name="Nucleic Acids Res.">
        <title>Sequencing of the smallest Apicomplexan genome from the human pathogen Babesia microti.</title>
        <authorList>
            <person name="Cornillot E."/>
            <person name="Hadj-Kaddour K."/>
            <person name="Dassouli A."/>
            <person name="Noel B."/>
            <person name="Ranwez V."/>
            <person name="Vacherie B."/>
            <person name="Augagneur Y."/>
            <person name="Bres V."/>
            <person name="Duclos A."/>
            <person name="Randazzo S."/>
            <person name="Carcy B."/>
            <person name="Debierre-Grockiego F."/>
            <person name="Delbecq S."/>
            <person name="Moubri-Menage K."/>
            <person name="Shams-Eldin H."/>
            <person name="Usmani-Brown S."/>
            <person name="Bringaud F."/>
            <person name="Wincker P."/>
            <person name="Vivares C.P."/>
            <person name="Schwarz R.T."/>
            <person name="Schetters T.P."/>
            <person name="Krause P.J."/>
            <person name="Gorenflot A."/>
            <person name="Berry V."/>
            <person name="Barbe V."/>
            <person name="Ben Mamoun C."/>
        </authorList>
    </citation>
    <scope>NUCLEOTIDE SEQUENCE [LARGE SCALE GENOMIC DNA]</scope>
    <source>
        <strain evidence="11 12">RI</strain>
    </source>
</reference>
<dbReference type="GO" id="GO:0005484">
    <property type="term" value="F:SNAP receptor activity"/>
    <property type="evidence" value="ECO:0007669"/>
    <property type="project" value="InterPro"/>
</dbReference>
<dbReference type="InterPro" id="IPR000727">
    <property type="entry name" value="T_SNARE_dom"/>
</dbReference>
<organism evidence="11 12">
    <name type="scientific">Babesia microti (strain RI)</name>
    <dbReference type="NCBI Taxonomy" id="1133968"/>
    <lineage>
        <taxon>Eukaryota</taxon>
        <taxon>Sar</taxon>
        <taxon>Alveolata</taxon>
        <taxon>Apicomplexa</taxon>
        <taxon>Aconoidasida</taxon>
        <taxon>Piroplasmida</taxon>
        <taxon>Babesiidae</taxon>
        <taxon>Babesia</taxon>
    </lineage>
</organism>
<dbReference type="VEuPathDB" id="PiroplasmaDB:BMR1_03g04445"/>
<dbReference type="EMBL" id="LN871598">
    <property type="protein sequence ID" value="CTQ41488.1"/>
    <property type="molecule type" value="Genomic_DNA"/>
</dbReference>
<keyword evidence="2" id="KW-0813">Transport</keyword>
<dbReference type="GO" id="GO:0005789">
    <property type="term" value="C:endoplasmic reticulum membrane"/>
    <property type="evidence" value="ECO:0007669"/>
    <property type="project" value="TreeGrafter"/>
</dbReference>
<evidence type="ECO:0000259" key="10">
    <source>
        <dbReference type="PROSITE" id="PS50192"/>
    </source>
</evidence>
<keyword evidence="12" id="KW-1185">Reference proteome</keyword>
<feature type="compositionally biased region" description="Polar residues" evidence="8">
    <location>
        <begin position="246"/>
        <end position="258"/>
    </location>
</feature>
<dbReference type="OrthoDB" id="19261at2759"/>
<reference evidence="11 12" key="3">
    <citation type="journal article" date="2016" name="Sci. Rep.">
        <title>Genome-wide diversity and gene expression profiling of Babesia microti isolates identify polymorphic genes that mediate host-pathogen interactions.</title>
        <authorList>
            <person name="Silva J.C."/>
            <person name="Cornillot E."/>
            <person name="McCracken C."/>
            <person name="Usmani-Brown S."/>
            <person name="Dwivedi A."/>
            <person name="Ifeonu O.O."/>
            <person name="Crabtree J."/>
            <person name="Gotia H.T."/>
            <person name="Virji A.Z."/>
            <person name="Reynes C."/>
            <person name="Colinge J."/>
            <person name="Kumar V."/>
            <person name="Lawres L."/>
            <person name="Pazzi J.E."/>
            <person name="Pablo J.V."/>
            <person name="Hung C."/>
            <person name="Brancato J."/>
            <person name="Kumari P."/>
            <person name="Orvis J."/>
            <person name="Tretina K."/>
            <person name="Chibucos M."/>
            <person name="Ott S."/>
            <person name="Sadzewicz L."/>
            <person name="Sengamalay N."/>
            <person name="Shetty A.C."/>
            <person name="Su Q."/>
            <person name="Tallon L."/>
            <person name="Fraser C.M."/>
            <person name="Frutos R."/>
            <person name="Molina D.M."/>
            <person name="Krause P.J."/>
            <person name="Ben Mamoun C."/>
        </authorList>
    </citation>
    <scope>NUCLEOTIDE SEQUENCE [LARGE SCALE GENOMIC DNA]</scope>
    <source>
        <strain evidence="11 12">RI</strain>
    </source>
</reference>
<dbReference type="AlphaFoldDB" id="A0A0K3ASA5"/>
<keyword evidence="7" id="KW-0175">Coiled coil</keyword>
<dbReference type="Proteomes" id="UP000002899">
    <property type="component" value="Chromosome III"/>
</dbReference>
<dbReference type="GO" id="GO:0031902">
    <property type="term" value="C:late endosome membrane"/>
    <property type="evidence" value="ECO:0007669"/>
    <property type="project" value="TreeGrafter"/>
</dbReference>
<dbReference type="CDD" id="cd15861">
    <property type="entry name" value="SNARE_SNAP25N_23N_29N_SEC9N"/>
    <property type="match status" value="1"/>
</dbReference>
<evidence type="ECO:0000256" key="9">
    <source>
        <dbReference type="SAM" id="Phobius"/>
    </source>
</evidence>
<reference evidence="11 12" key="2">
    <citation type="journal article" date="2013" name="PLoS ONE">
        <title>Whole genome mapping and re-organization of the nuclear and mitochondrial genomes of Babesia microti isolates.</title>
        <authorList>
            <person name="Cornillot E."/>
            <person name="Dassouli A."/>
            <person name="Garg A."/>
            <person name="Pachikara N."/>
            <person name="Randazzo S."/>
            <person name="Depoix D."/>
            <person name="Carcy B."/>
            <person name="Delbecq S."/>
            <person name="Frutos R."/>
            <person name="Silva J.C."/>
            <person name="Sutton R."/>
            <person name="Krause P.J."/>
            <person name="Mamoun C.B."/>
        </authorList>
    </citation>
    <scope>NUCLEOTIDE SEQUENCE [LARGE SCALE GENOMIC DNA]</scope>
    <source>
        <strain evidence="11 12">RI</strain>
    </source>
</reference>